<dbReference type="OrthoDB" id="5242355at2"/>
<evidence type="ECO:0000256" key="7">
    <source>
        <dbReference type="ARBA" id="ARBA00023136"/>
    </source>
</evidence>
<comment type="subcellular location">
    <subcellularLocation>
        <location evidence="1">Cell membrane</location>
        <topology evidence="1">Multi-pass membrane protein</topology>
    </subcellularLocation>
</comment>
<keyword evidence="7 8" id="KW-0472">Membrane</keyword>
<comment type="similarity">
    <text evidence="2">Belongs to the multi antimicrobial extrusion (MATE) (TC 2.A.66.1) family.</text>
</comment>
<dbReference type="GO" id="GO:0042910">
    <property type="term" value="F:xenobiotic transmembrane transporter activity"/>
    <property type="evidence" value="ECO:0007669"/>
    <property type="project" value="InterPro"/>
</dbReference>
<evidence type="ECO:0000313" key="9">
    <source>
        <dbReference type="EMBL" id="AZI59609.1"/>
    </source>
</evidence>
<feature type="transmembrane region" description="Helical" evidence="8">
    <location>
        <begin position="230"/>
        <end position="253"/>
    </location>
</feature>
<feature type="transmembrane region" description="Helical" evidence="8">
    <location>
        <begin position="82"/>
        <end position="107"/>
    </location>
</feature>
<dbReference type="NCBIfam" id="TIGR00797">
    <property type="entry name" value="matE"/>
    <property type="match status" value="1"/>
</dbReference>
<dbReference type="Pfam" id="PF01554">
    <property type="entry name" value="MatE"/>
    <property type="match status" value="2"/>
</dbReference>
<gene>
    <name evidence="9" type="ORF">EH165_12875</name>
</gene>
<feature type="transmembrane region" description="Helical" evidence="8">
    <location>
        <begin position="265"/>
        <end position="286"/>
    </location>
</feature>
<feature type="transmembrane region" description="Helical" evidence="8">
    <location>
        <begin position="188"/>
        <end position="205"/>
    </location>
</feature>
<evidence type="ECO:0000256" key="6">
    <source>
        <dbReference type="ARBA" id="ARBA00022989"/>
    </source>
</evidence>
<organism evidence="9 10">
    <name type="scientific">Nakamurella antarctica</name>
    <dbReference type="NCBI Taxonomy" id="1902245"/>
    <lineage>
        <taxon>Bacteria</taxon>
        <taxon>Bacillati</taxon>
        <taxon>Actinomycetota</taxon>
        <taxon>Actinomycetes</taxon>
        <taxon>Nakamurellales</taxon>
        <taxon>Nakamurellaceae</taxon>
        <taxon>Nakamurella</taxon>
    </lineage>
</organism>
<dbReference type="Proteomes" id="UP000268084">
    <property type="component" value="Chromosome"/>
</dbReference>
<dbReference type="PANTHER" id="PTHR42893">
    <property type="entry name" value="PROTEIN DETOXIFICATION 44, CHLOROPLASTIC-RELATED"/>
    <property type="match status" value="1"/>
</dbReference>
<reference evidence="9 10" key="1">
    <citation type="submission" date="2018-11" db="EMBL/GenBank/DDBJ databases">
        <authorList>
            <person name="Da X."/>
        </authorList>
    </citation>
    <scope>NUCLEOTIDE SEQUENCE [LARGE SCALE GENOMIC DNA]</scope>
    <source>
        <strain evidence="9 10">S14-144</strain>
    </source>
</reference>
<evidence type="ECO:0000313" key="10">
    <source>
        <dbReference type="Proteomes" id="UP000268084"/>
    </source>
</evidence>
<feature type="transmembrane region" description="Helical" evidence="8">
    <location>
        <begin position="40"/>
        <end position="61"/>
    </location>
</feature>
<dbReference type="CDD" id="cd13136">
    <property type="entry name" value="MATE_DinF_like"/>
    <property type="match status" value="1"/>
</dbReference>
<dbReference type="GO" id="GO:0005886">
    <property type="term" value="C:plasma membrane"/>
    <property type="evidence" value="ECO:0007669"/>
    <property type="project" value="UniProtKB-SubCell"/>
</dbReference>
<feature type="transmembrane region" description="Helical" evidence="8">
    <location>
        <begin position="7"/>
        <end position="28"/>
    </location>
</feature>
<feature type="transmembrane region" description="Helical" evidence="8">
    <location>
        <begin position="375"/>
        <end position="394"/>
    </location>
</feature>
<proteinExistence type="inferred from homology"/>
<feature type="transmembrane region" description="Helical" evidence="8">
    <location>
        <begin position="127"/>
        <end position="149"/>
    </location>
</feature>
<name>A0A3G8ZQV3_9ACTN</name>
<evidence type="ECO:0000256" key="1">
    <source>
        <dbReference type="ARBA" id="ARBA00004651"/>
    </source>
</evidence>
<dbReference type="GO" id="GO:0015297">
    <property type="term" value="F:antiporter activity"/>
    <property type="evidence" value="ECO:0007669"/>
    <property type="project" value="InterPro"/>
</dbReference>
<dbReference type="KEGG" id="nak:EH165_12875"/>
<feature type="transmembrane region" description="Helical" evidence="8">
    <location>
        <begin position="306"/>
        <end position="325"/>
    </location>
</feature>
<keyword evidence="3" id="KW-0813">Transport</keyword>
<dbReference type="PIRSF" id="PIRSF006603">
    <property type="entry name" value="DinF"/>
    <property type="match status" value="1"/>
</dbReference>
<dbReference type="AlphaFoldDB" id="A0A3G8ZQV3"/>
<evidence type="ECO:0000256" key="2">
    <source>
        <dbReference type="ARBA" id="ARBA00010199"/>
    </source>
</evidence>
<protein>
    <submittedName>
        <fullName evidence="9">MATE family efflux transporter</fullName>
    </submittedName>
</protein>
<dbReference type="PANTHER" id="PTHR42893:SF46">
    <property type="entry name" value="PROTEIN DETOXIFICATION 44, CHLOROPLASTIC"/>
    <property type="match status" value="1"/>
</dbReference>
<keyword evidence="5 8" id="KW-0812">Transmembrane</keyword>
<accession>A0A3G8ZQV3</accession>
<dbReference type="InterPro" id="IPR044644">
    <property type="entry name" value="DinF-like"/>
</dbReference>
<evidence type="ECO:0000256" key="3">
    <source>
        <dbReference type="ARBA" id="ARBA00022448"/>
    </source>
</evidence>
<feature type="transmembrane region" description="Helical" evidence="8">
    <location>
        <begin position="345"/>
        <end position="363"/>
    </location>
</feature>
<evidence type="ECO:0000256" key="8">
    <source>
        <dbReference type="SAM" id="Phobius"/>
    </source>
</evidence>
<sequence>MDHSPKRIFSLAGSAFIVLVAEPIFLLVDTAVVGHLGRVPLAALGAAGALMTLLAILGTTLQYGTTGRAARYFGAGRRDAAVVEGVQASWLAVIFGLIALGVGQVIAGPATRLIAGGPGEVADAAESWLRIAMFGLPGILLIAAANGWLRGVQDTRTPVRIVVLANIISAIACPILVYPVGLGLEGSAIANVIAQTFGAAVCLRAQRREQVPAKPDWPIMKKQLVVSRDLVLRAAAFQGSYLTAAAVAGRMGAAQLGAHQVGLQLWNFVALLLDAFAIAAQALVGAALGRGNLLAARETALRVTKYGAIAGLVIGVVFAAGWYVIPQIFTADSAVQNQAHALWPWLVAMMPIGGILFALDGVLLGAGDNAYVRTVTLLSALFGYIPLAVAAAVFDWGIGGVWAGLGFFIAIRFIAMTFRVKGDRWLVAGESR</sequence>
<feature type="transmembrane region" description="Helical" evidence="8">
    <location>
        <begin position="400"/>
        <end position="418"/>
    </location>
</feature>
<dbReference type="InterPro" id="IPR048279">
    <property type="entry name" value="MdtK-like"/>
</dbReference>
<dbReference type="EMBL" id="CP034170">
    <property type="protein sequence ID" value="AZI59609.1"/>
    <property type="molecule type" value="Genomic_DNA"/>
</dbReference>
<reference evidence="9 10" key="2">
    <citation type="submission" date="2018-12" db="EMBL/GenBank/DDBJ databases">
        <title>Nakamurella antarcticus sp. nov., isolated from Antarctica South Shetland Islands soil.</title>
        <authorList>
            <person name="Peng F."/>
        </authorList>
    </citation>
    <scope>NUCLEOTIDE SEQUENCE [LARGE SCALE GENOMIC DNA]</scope>
    <source>
        <strain evidence="9 10">S14-144</strain>
    </source>
</reference>
<keyword evidence="4" id="KW-1003">Cell membrane</keyword>
<feature type="transmembrane region" description="Helical" evidence="8">
    <location>
        <begin position="161"/>
        <end position="182"/>
    </location>
</feature>
<keyword evidence="6 8" id="KW-1133">Transmembrane helix</keyword>
<keyword evidence="10" id="KW-1185">Reference proteome</keyword>
<evidence type="ECO:0000256" key="4">
    <source>
        <dbReference type="ARBA" id="ARBA00022475"/>
    </source>
</evidence>
<dbReference type="InterPro" id="IPR002528">
    <property type="entry name" value="MATE_fam"/>
</dbReference>
<evidence type="ECO:0000256" key="5">
    <source>
        <dbReference type="ARBA" id="ARBA00022692"/>
    </source>
</evidence>